<feature type="transmembrane region" description="Helical" evidence="1">
    <location>
        <begin position="93"/>
        <end position="112"/>
    </location>
</feature>
<evidence type="ECO:0000313" key="2">
    <source>
        <dbReference type="EMBL" id="AQQ68324.1"/>
    </source>
</evidence>
<keyword evidence="1" id="KW-0472">Membrane</keyword>
<proteinExistence type="predicted"/>
<gene>
    <name evidence="2" type="ORF">Mag101_12270</name>
</gene>
<accession>A0A1Q2M6I3</accession>
<keyword evidence="1" id="KW-0812">Transmembrane</keyword>
<protein>
    <submittedName>
        <fullName evidence="2">Uncharacterized protein</fullName>
    </submittedName>
</protein>
<keyword evidence="3" id="KW-1185">Reference proteome</keyword>
<feature type="transmembrane region" description="Helical" evidence="1">
    <location>
        <begin position="286"/>
        <end position="305"/>
    </location>
</feature>
<dbReference type="STRING" id="260552.Mag101_12270"/>
<feature type="transmembrane region" description="Helical" evidence="1">
    <location>
        <begin position="175"/>
        <end position="194"/>
    </location>
</feature>
<dbReference type="KEGG" id="maga:Mag101_12270"/>
<feature type="transmembrane region" description="Helical" evidence="1">
    <location>
        <begin position="214"/>
        <end position="235"/>
    </location>
</feature>
<keyword evidence="1" id="KW-1133">Transmembrane helix</keyword>
<dbReference type="OrthoDB" id="116789at2"/>
<organism evidence="2 3">
    <name type="scientific">Microbulbifer agarilyticus</name>
    <dbReference type="NCBI Taxonomy" id="260552"/>
    <lineage>
        <taxon>Bacteria</taxon>
        <taxon>Pseudomonadati</taxon>
        <taxon>Pseudomonadota</taxon>
        <taxon>Gammaproteobacteria</taxon>
        <taxon>Cellvibrionales</taxon>
        <taxon>Microbulbiferaceae</taxon>
        <taxon>Microbulbifer</taxon>
    </lineage>
</organism>
<dbReference type="Proteomes" id="UP000188219">
    <property type="component" value="Chromosome"/>
</dbReference>
<dbReference type="EMBL" id="CP019650">
    <property type="protein sequence ID" value="AQQ68324.1"/>
    <property type="molecule type" value="Genomic_DNA"/>
</dbReference>
<feature type="transmembrane region" description="Helical" evidence="1">
    <location>
        <begin position="132"/>
        <end position="154"/>
    </location>
</feature>
<sequence length="319" mass="36263">MTNQVDWLQRYVDNVRIYLPARLREDVGNELLSDLQDQRDELQASLAREPGEQDILDLLKQKGHPMSVAAAYQPRRALISEPLFPLYLQVLKWVLLFIAAASAIGVVASLYVDENPNLLSATIRWFASLYESGIHSFAWITLVFYLIGEGFGYRRVFDNWNPRSMSKVVDSGRRIKRFDTAFEFIVTLLAIAWLNDIWLSAGSEWASSLVFSPLLASLLPWLNVALGGSVLMSLFKLLSPFWTRSRLIVDAALHSYWLVLLGVLLSNPVPFSVEWQSGEFWQPSQGAWQVAVGVVIAITVWDLLLDLRRLVRARTWVIV</sequence>
<evidence type="ECO:0000313" key="3">
    <source>
        <dbReference type="Proteomes" id="UP000188219"/>
    </source>
</evidence>
<dbReference type="RefSeq" id="WP_077405362.1">
    <property type="nucleotide sequence ID" value="NZ_CP019650.1"/>
</dbReference>
<name>A0A1Q2M6I3_9GAMM</name>
<dbReference type="AlphaFoldDB" id="A0A1Q2M6I3"/>
<reference evidence="2" key="1">
    <citation type="submission" date="2017-02" db="EMBL/GenBank/DDBJ databases">
        <title>Genome of Microbulbifer agarilyticus GP101.</title>
        <authorList>
            <person name="Jung J."/>
            <person name="Bae S.S."/>
            <person name="Baek K."/>
        </authorList>
    </citation>
    <scope>NUCLEOTIDE SEQUENCE [LARGE SCALE GENOMIC DNA]</scope>
    <source>
        <strain evidence="2">GP101</strain>
    </source>
</reference>
<evidence type="ECO:0000256" key="1">
    <source>
        <dbReference type="SAM" id="Phobius"/>
    </source>
</evidence>
<feature type="transmembrane region" description="Helical" evidence="1">
    <location>
        <begin position="247"/>
        <end position="266"/>
    </location>
</feature>